<accession>A0ABP8DMQ5</accession>
<gene>
    <name evidence="3" type="ORF">GCM10022255_086270</name>
</gene>
<name>A0ABP8DMQ5_9ACTN</name>
<sequence>MLTVPTTPIPVAELLDSALQYAAAGIAVVALHTPDVGGRCSCSGRIDCGSPGKHPRLPHGLHDATTDPRRIRRWWRRWPDANVGVTTGTRLDVCDIDTNDALRAVLDVLDVVRPAGPLVRSGYGWHLWFAATGLGNRQGVLPGVDWRGRGGYAVAPPSLHSTGRRYTFQQPFTGAVGLPACPEPLLRLVVPPAPPPLLTAGDAEISDLDRYTQAALDGEVSRILAAPRPVIRGGQRLVAGGRNTALHLAAFRLGQLAARGGIDQHTVWSRLTDAARTAGLGQPETQRTIASGWHAGLQRPRR</sequence>
<keyword evidence="4" id="KW-1185">Reference proteome</keyword>
<evidence type="ECO:0000313" key="3">
    <source>
        <dbReference type="EMBL" id="GAA4259860.1"/>
    </source>
</evidence>
<protein>
    <submittedName>
        <fullName evidence="3">Bifunctional DNA primase/polymerase</fullName>
    </submittedName>
</protein>
<proteinExistence type="predicted"/>
<comment type="caution">
    <text evidence="3">The sequence shown here is derived from an EMBL/GenBank/DDBJ whole genome shotgun (WGS) entry which is preliminary data.</text>
</comment>
<feature type="region of interest" description="Disordered" evidence="1">
    <location>
        <begin position="278"/>
        <end position="302"/>
    </location>
</feature>
<organism evidence="3 4">
    <name type="scientific">Dactylosporangium darangshiense</name>
    <dbReference type="NCBI Taxonomy" id="579108"/>
    <lineage>
        <taxon>Bacteria</taxon>
        <taxon>Bacillati</taxon>
        <taxon>Actinomycetota</taxon>
        <taxon>Actinomycetes</taxon>
        <taxon>Micromonosporales</taxon>
        <taxon>Micromonosporaceae</taxon>
        <taxon>Dactylosporangium</taxon>
    </lineage>
</organism>
<evidence type="ECO:0000313" key="4">
    <source>
        <dbReference type="Proteomes" id="UP001500620"/>
    </source>
</evidence>
<evidence type="ECO:0000259" key="2">
    <source>
        <dbReference type="SMART" id="SM00943"/>
    </source>
</evidence>
<dbReference type="InterPro" id="IPR015330">
    <property type="entry name" value="DNA_primase/pol_bifunc_N"/>
</dbReference>
<dbReference type="SUPFAM" id="SSF56747">
    <property type="entry name" value="Prim-pol domain"/>
    <property type="match status" value="1"/>
</dbReference>
<dbReference type="EMBL" id="BAABAT010000037">
    <property type="protein sequence ID" value="GAA4259860.1"/>
    <property type="molecule type" value="Genomic_DNA"/>
</dbReference>
<dbReference type="SMART" id="SM00943">
    <property type="entry name" value="Prim-Pol"/>
    <property type="match status" value="1"/>
</dbReference>
<dbReference type="Proteomes" id="UP001500620">
    <property type="component" value="Unassembled WGS sequence"/>
</dbReference>
<feature type="domain" description="DNA primase/polymerase bifunctional N-terminal" evidence="2">
    <location>
        <begin position="18"/>
        <end position="185"/>
    </location>
</feature>
<dbReference type="Pfam" id="PF09250">
    <property type="entry name" value="Prim-Pol"/>
    <property type="match status" value="1"/>
</dbReference>
<dbReference type="RefSeq" id="WP_345136781.1">
    <property type="nucleotide sequence ID" value="NZ_BAABAT010000037.1"/>
</dbReference>
<evidence type="ECO:0000256" key="1">
    <source>
        <dbReference type="SAM" id="MobiDB-lite"/>
    </source>
</evidence>
<reference evidence="4" key="1">
    <citation type="journal article" date="2019" name="Int. J. Syst. Evol. Microbiol.">
        <title>The Global Catalogue of Microorganisms (GCM) 10K type strain sequencing project: providing services to taxonomists for standard genome sequencing and annotation.</title>
        <authorList>
            <consortium name="The Broad Institute Genomics Platform"/>
            <consortium name="The Broad Institute Genome Sequencing Center for Infectious Disease"/>
            <person name="Wu L."/>
            <person name="Ma J."/>
        </authorList>
    </citation>
    <scope>NUCLEOTIDE SEQUENCE [LARGE SCALE GENOMIC DNA]</scope>
    <source>
        <strain evidence="4">JCM 17441</strain>
    </source>
</reference>